<proteinExistence type="predicted"/>
<dbReference type="Proteomes" id="UP000681722">
    <property type="component" value="Unassembled WGS sequence"/>
</dbReference>
<comment type="caution">
    <text evidence="1">The sequence shown here is derived from an EMBL/GenBank/DDBJ whole genome shotgun (WGS) entry which is preliminary data.</text>
</comment>
<evidence type="ECO:0000313" key="1">
    <source>
        <dbReference type="EMBL" id="CAF4490244.1"/>
    </source>
</evidence>
<sequence length="30" mass="3367">MDVIYKNADEVINLDPSTIAQDQGYQLIKA</sequence>
<accession>A0A8S2XBN8</accession>
<feature type="non-terminal residue" evidence="1">
    <location>
        <position position="30"/>
    </location>
</feature>
<gene>
    <name evidence="1" type="ORF">SRO942_LOCUS44294</name>
</gene>
<organism evidence="1 2">
    <name type="scientific">Didymodactylos carnosus</name>
    <dbReference type="NCBI Taxonomy" id="1234261"/>
    <lineage>
        <taxon>Eukaryota</taxon>
        <taxon>Metazoa</taxon>
        <taxon>Spiralia</taxon>
        <taxon>Gnathifera</taxon>
        <taxon>Rotifera</taxon>
        <taxon>Eurotatoria</taxon>
        <taxon>Bdelloidea</taxon>
        <taxon>Philodinida</taxon>
        <taxon>Philodinidae</taxon>
        <taxon>Didymodactylos</taxon>
    </lineage>
</organism>
<name>A0A8S2XBN8_9BILA</name>
<reference evidence="1" key="1">
    <citation type="submission" date="2021-02" db="EMBL/GenBank/DDBJ databases">
        <authorList>
            <person name="Nowell W R."/>
        </authorList>
    </citation>
    <scope>NUCLEOTIDE SEQUENCE</scope>
</reference>
<dbReference type="EMBL" id="CAJOBC010104193">
    <property type="protein sequence ID" value="CAF4490244.1"/>
    <property type="molecule type" value="Genomic_DNA"/>
</dbReference>
<dbReference type="AlphaFoldDB" id="A0A8S2XBN8"/>
<evidence type="ECO:0000313" key="2">
    <source>
        <dbReference type="Proteomes" id="UP000681722"/>
    </source>
</evidence>
<protein>
    <submittedName>
        <fullName evidence="1">Uncharacterized protein</fullName>
    </submittedName>
</protein>